<dbReference type="SUPFAM" id="SSF48652">
    <property type="entry name" value="Tetraspanin"/>
    <property type="match status" value="1"/>
</dbReference>
<evidence type="ECO:0000256" key="4">
    <source>
        <dbReference type="ARBA" id="ARBA00022989"/>
    </source>
</evidence>
<feature type="disulfide bond" evidence="6">
    <location>
        <begin position="146"/>
        <end position="163"/>
    </location>
</feature>
<evidence type="ECO:0000313" key="8">
    <source>
        <dbReference type="EMBL" id="CAL5137500.1"/>
    </source>
</evidence>
<keyword evidence="6" id="KW-1015">Disulfide bond</keyword>
<dbReference type="InterPro" id="IPR018499">
    <property type="entry name" value="Tetraspanin/Peripherin"/>
</dbReference>
<dbReference type="PIRSF" id="PIRSF002419">
    <property type="entry name" value="Tetraspanin"/>
    <property type="match status" value="1"/>
</dbReference>
<evidence type="ECO:0000256" key="6">
    <source>
        <dbReference type="PIRSR" id="PIRSR002419-1"/>
    </source>
</evidence>
<organism evidence="8 9">
    <name type="scientific">Calicophoron daubneyi</name>
    <name type="common">Rumen fluke</name>
    <name type="synonym">Paramphistomum daubneyi</name>
    <dbReference type="NCBI Taxonomy" id="300641"/>
    <lineage>
        <taxon>Eukaryota</taxon>
        <taxon>Metazoa</taxon>
        <taxon>Spiralia</taxon>
        <taxon>Lophotrochozoa</taxon>
        <taxon>Platyhelminthes</taxon>
        <taxon>Trematoda</taxon>
        <taxon>Digenea</taxon>
        <taxon>Plagiorchiida</taxon>
        <taxon>Pronocephalata</taxon>
        <taxon>Paramphistomoidea</taxon>
        <taxon>Paramphistomidae</taxon>
        <taxon>Calicophoron</taxon>
    </lineage>
</organism>
<evidence type="ECO:0000256" key="3">
    <source>
        <dbReference type="ARBA" id="ARBA00022692"/>
    </source>
</evidence>
<comment type="similarity">
    <text evidence="2 7">Belongs to the tetraspanin (TM4SF) family.</text>
</comment>
<dbReference type="PRINTS" id="PR00259">
    <property type="entry name" value="TMFOUR"/>
</dbReference>
<feature type="transmembrane region" description="Helical" evidence="7">
    <location>
        <begin position="49"/>
        <end position="76"/>
    </location>
</feature>
<comment type="subcellular location">
    <subcellularLocation>
        <location evidence="1 7">Membrane</location>
        <topology evidence="1 7">Multi-pass membrane protein</topology>
    </subcellularLocation>
</comment>
<sequence>MALTCGQKCARILLIIWNVILVLFGIGVIVVGSLALASLDKYGNSEENYLRAFCIFVIVLGCYLFVVGFFGFCGAVKKNTCCLTIYCILVGIFILAGIAGAIAGFVLRNKVKESVEKTMTQLYGTYSSNTDAQKLIDTIQKDLQCCGPNGTWPSGQGNTPSSCNNDSGSQYTDGCTIKLEDFFKKYMLAIGLCLILFALVLIFGIVFAVCVINGIKNDETA</sequence>
<dbReference type="InterPro" id="IPR000301">
    <property type="entry name" value="Tetraspanin_animals"/>
</dbReference>
<dbReference type="GO" id="GO:0005886">
    <property type="term" value="C:plasma membrane"/>
    <property type="evidence" value="ECO:0007669"/>
    <property type="project" value="TreeGrafter"/>
</dbReference>
<dbReference type="Pfam" id="PF00335">
    <property type="entry name" value="Tetraspanin"/>
    <property type="match status" value="1"/>
</dbReference>
<evidence type="ECO:0000256" key="1">
    <source>
        <dbReference type="ARBA" id="ARBA00004141"/>
    </source>
</evidence>
<comment type="caution">
    <text evidence="8">The sequence shown here is derived from an EMBL/GenBank/DDBJ whole genome shotgun (WGS) entry which is preliminary data.</text>
</comment>
<dbReference type="EMBL" id="CAXLJL010000401">
    <property type="protein sequence ID" value="CAL5137500.1"/>
    <property type="molecule type" value="Genomic_DNA"/>
</dbReference>
<dbReference type="PANTHER" id="PTHR19282:SF544">
    <property type="entry name" value="TETRASPANIN"/>
    <property type="match status" value="1"/>
</dbReference>
<reference evidence="8" key="1">
    <citation type="submission" date="2024-06" db="EMBL/GenBank/DDBJ databases">
        <authorList>
            <person name="Liu X."/>
            <person name="Lenzi L."/>
            <person name="Haldenby T S."/>
            <person name="Uol C."/>
        </authorList>
    </citation>
    <scope>NUCLEOTIDE SEQUENCE</scope>
</reference>
<accession>A0AAV2TL65</accession>
<name>A0AAV2TL65_CALDB</name>
<proteinExistence type="inferred from homology"/>
<dbReference type="AlphaFoldDB" id="A0AAV2TL65"/>
<evidence type="ECO:0000256" key="7">
    <source>
        <dbReference type="RuleBase" id="RU361218"/>
    </source>
</evidence>
<keyword evidence="3 7" id="KW-0812">Transmembrane</keyword>
<evidence type="ECO:0000256" key="5">
    <source>
        <dbReference type="ARBA" id="ARBA00023136"/>
    </source>
</evidence>
<dbReference type="InterPro" id="IPR008952">
    <property type="entry name" value="Tetraspanin_EC2_sf"/>
</dbReference>
<dbReference type="Gene3D" id="1.10.1450.10">
    <property type="entry name" value="Tetraspanin"/>
    <property type="match status" value="1"/>
</dbReference>
<feature type="transmembrane region" description="Helical" evidence="7">
    <location>
        <begin position="186"/>
        <end position="212"/>
    </location>
</feature>
<feature type="disulfide bond" evidence="6">
    <location>
        <begin position="145"/>
        <end position="175"/>
    </location>
</feature>
<evidence type="ECO:0000313" key="9">
    <source>
        <dbReference type="Proteomes" id="UP001497525"/>
    </source>
</evidence>
<feature type="transmembrane region" description="Helical" evidence="7">
    <location>
        <begin position="12"/>
        <end position="37"/>
    </location>
</feature>
<keyword evidence="5 7" id="KW-0472">Membrane</keyword>
<keyword evidence="4 7" id="KW-1133">Transmembrane helix</keyword>
<gene>
    <name evidence="8" type="ORF">CDAUBV1_LOCUS11801</name>
</gene>
<feature type="transmembrane region" description="Helical" evidence="7">
    <location>
        <begin position="83"/>
        <end position="107"/>
    </location>
</feature>
<dbReference type="PANTHER" id="PTHR19282">
    <property type="entry name" value="TETRASPANIN"/>
    <property type="match status" value="1"/>
</dbReference>
<protein>
    <recommendedName>
        <fullName evidence="7">Tetraspanin</fullName>
    </recommendedName>
</protein>
<dbReference type="Proteomes" id="UP001497525">
    <property type="component" value="Unassembled WGS sequence"/>
</dbReference>
<evidence type="ECO:0000256" key="2">
    <source>
        <dbReference type="ARBA" id="ARBA00006840"/>
    </source>
</evidence>